<keyword evidence="15" id="KW-1185">Reference proteome</keyword>
<dbReference type="SUPFAM" id="SSF56322">
    <property type="entry name" value="ADC synthase"/>
    <property type="match status" value="1"/>
</dbReference>
<dbReference type="Gene3D" id="3.40.50.880">
    <property type="match status" value="1"/>
</dbReference>
<evidence type="ECO:0000256" key="9">
    <source>
        <dbReference type="ARBA" id="ARBA00031904"/>
    </source>
</evidence>
<dbReference type="EMBL" id="DF237147">
    <property type="protein sequence ID" value="GAQ84637.1"/>
    <property type="molecule type" value="Genomic_DNA"/>
</dbReference>
<evidence type="ECO:0000313" key="15">
    <source>
        <dbReference type="Proteomes" id="UP000054558"/>
    </source>
</evidence>
<dbReference type="PANTHER" id="PTHR11236:SF18">
    <property type="entry name" value="AMINODEOXYCHORISMATE SYNTHASE"/>
    <property type="match status" value="1"/>
</dbReference>
<dbReference type="InterPro" id="IPR005801">
    <property type="entry name" value="ADC_synthase"/>
</dbReference>
<evidence type="ECO:0000259" key="12">
    <source>
        <dbReference type="Pfam" id="PF00425"/>
    </source>
</evidence>
<dbReference type="Pfam" id="PF00117">
    <property type="entry name" value="GATase"/>
    <property type="match status" value="2"/>
</dbReference>
<feature type="domain" description="Chorismate-utilising enzyme C-terminal" evidence="12">
    <location>
        <begin position="835"/>
        <end position="1091"/>
    </location>
</feature>
<accession>A0A1Y1I7E4</accession>
<evidence type="ECO:0000259" key="13">
    <source>
        <dbReference type="Pfam" id="PF04715"/>
    </source>
</evidence>
<evidence type="ECO:0000256" key="3">
    <source>
        <dbReference type="ARBA" id="ARBA00005970"/>
    </source>
</evidence>
<name>A0A1Y1I7E4_KLENI</name>
<dbReference type="CDD" id="cd01743">
    <property type="entry name" value="GATase1_Anthranilate_Synthase"/>
    <property type="match status" value="1"/>
</dbReference>
<dbReference type="AlphaFoldDB" id="A0A1Y1I7E4"/>
<dbReference type="InterPro" id="IPR006805">
    <property type="entry name" value="Anth_synth_I_N"/>
</dbReference>
<dbReference type="GO" id="GO:0008153">
    <property type="term" value="P:4-aminobenzoate biosynthetic process"/>
    <property type="evidence" value="ECO:0000318"/>
    <property type="project" value="GO_Central"/>
</dbReference>
<reference evidence="14 15" key="1">
    <citation type="journal article" date="2014" name="Nat. Commun.">
        <title>Klebsormidium flaccidum genome reveals primary factors for plant terrestrial adaptation.</title>
        <authorList>
            <person name="Hori K."/>
            <person name="Maruyama F."/>
            <person name="Fujisawa T."/>
            <person name="Togashi T."/>
            <person name="Yamamoto N."/>
            <person name="Seo M."/>
            <person name="Sato S."/>
            <person name="Yamada T."/>
            <person name="Mori H."/>
            <person name="Tajima N."/>
            <person name="Moriyama T."/>
            <person name="Ikeuchi M."/>
            <person name="Watanabe M."/>
            <person name="Wada H."/>
            <person name="Kobayashi K."/>
            <person name="Saito M."/>
            <person name="Masuda T."/>
            <person name="Sasaki-Sekimoto Y."/>
            <person name="Mashiguchi K."/>
            <person name="Awai K."/>
            <person name="Shimojima M."/>
            <person name="Masuda S."/>
            <person name="Iwai M."/>
            <person name="Nobusawa T."/>
            <person name="Narise T."/>
            <person name="Kondo S."/>
            <person name="Saito H."/>
            <person name="Sato R."/>
            <person name="Murakawa M."/>
            <person name="Ihara Y."/>
            <person name="Oshima-Yamada Y."/>
            <person name="Ohtaka K."/>
            <person name="Satoh M."/>
            <person name="Sonobe K."/>
            <person name="Ishii M."/>
            <person name="Ohtani R."/>
            <person name="Kanamori-Sato M."/>
            <person name="Honoki R."/>
            <person name="Miyazaki D."/>
            <person name="Mochizuki H."/>
            <person name="Umetsu J."/>
            <person name="Higashi K."/>
            <person name="Shibata D."/>
            <person name="Kamiya Y."/>
            <person name="Sato N."/>
            <person name="Nakamura Y."/>
            <person name="Tabata S."/>
            <person name="Ida S."/>
            <person name="Kurokawa K."/>
            <person name="Ohta H."/>
        </authorList>
    </citation>
    <scope>NUCLEOTIDE SEQUENCE [LARGE SCALE GENOMIC DNA]</scope>
    <source>
        <strain evidence="14 15">NIES-2285</strain>
    </source>
</reference>
<proteinExistence type="inferred from homology"/>
<feature type="compositionally biased region" description="Basic residues" evidence="10">
    <location>
        <begin position="84"/>
        <end position="95"/>
    </location>
</feature>
<evidence type="ECO:0000256" key="8">
    <source>
        <dbReference type="ARBA" id="ARBA00031329"/>
    </source>
</evidence>
<feature type="region of interest" description="Disordered" evidence="10">
    <location>
        <begin position="73"/>
        <end position="150"/>
    </location>
</feature>
<dbReference type="InterPro" id="IPR019999">
    <property type="entry name" value="Anth_synth_I-like"/>
</dbReference>
<keyword evidence="6" id="KW-0289">Folate biosynthesis</keyword>
<feature type="compositionally biased region" description="Polar residues" evidence="10">
    <location>
        <begin position="506"/>
        <end position="515"/>
    </location>
</feature>
<feature type="region of interest" description="Disordered" evidence="10">
    <location>
        <begin position="32"/>
        <end position="61"/>
    </location>
</feature>
<dbReference type="EC" id="2.6.1.85" evidence="4"/>
<dbReference type="UniPathway" id="UPA00077">
    <property type="reaction ID" value="UER00149"/>
</dbReference>
<feature type="domain" description="Glutamine amidotransferase" evidence="11">
    <location>
        <begin position="179"/>
        <end position="339"/>
    </location>
</feature>
<evidence type="ECO:0000256" key="5">
    <source>
        <dbReference type="ARBA" id="ARBA00022679"/>
    </source>
</evidence>
<evidence type="ECO:0000256" key="4">
    <source>
        <dbReference type="ARBA" id="ARBA00013139"/>
    </source>
</evidence>
<dbReference type="GO" id="GO:0046820">
    <property type="term" value="F:4-amino-4-deoxychorismate synthase activity"/>
    <property type="evidence" value="ECO:0000318"/>
    <property type="project" value="GO_Central"/>
</dbReference>
<dbReference type="InterPro" id="IPR005802">
    <property type="entry name" value="ADC_synth_comp_1"/>
</dbReference>
<feature type="compositionally biased region" description="Polar residues" evidence="10">
    <location>
        <begin position="341"/>
        <end position="356"/>
    </location>
</feature>
<gene>
    <name evidence="14" type="ORF">KFL_001980190</name>
</gene>
<dbReference type="PROSITE" id="PS51273">
    <property type="entry name" value="GATASE_TYPE_1"/>
    <property type="match status" value="1"/>
</dbReference>
<evidence type="ECO:0000256" key="6">
    <source>
        <dbReference type="ARBA" id="ARBA00022909"/>
    </source>
</evidence>
<keyword evidence="7" id="KW-0315">Glutamine amidotransferase</keyword>
<feature type="region of interest" description="Disordered" evidence="10">
    <location>
        <begin position="337"/>
        <end position="380"/>
    </location>
</feature>
<dbReference type="Gene3D" id="3.60.120.10">
    <property type="entry name" value="Anthranilate synthase"/>
    <property type="match status" value="1"/>
</dbReference>
<dbReference type="PRINTS" id="PR00097">
    <property type="entry name" value="ANTSNTHASEII"/>
</dbReference>
<dbReference type="Proteomes" id="UP000054558">
    <property type="component" value="Unassembled WGS sequence"/>
</dbReference>
<feature type="region of interest" description="Disordered" evidence="10">
    <location>
        <begin position="506"/>
        <end position="527"/>
    </location>
</feature>
<dbReference type="OrthoDB" id="64220at2759"/>
<evidence type="ECO:0000256" key="7">
    <source>
        <dbReference type="ARBA" id="ARBA00022962"/>
    </source>
</evidence>
<dbReference type="NCBIfam" id="TIGR00553">
    <property type="entry name" value="pabB"/>
    <property type="match status" value="1"/>
</dbReference>
<dbReference type="GO" id="GO:0046656">
    <property type="term" value="P:folic acid biosynthetic process"/>
    <property type="evidence" value="ECO:0007669"/>
    <property type="project" value="UniProtKB-KW"/>
</dbReference>
<feature type="domain" description="Glutamine amidotransferase" evidence="11">
    <location>
        <begin position="421"/>
        <end position="456"/>
    </location>
</feature>
<evidence type="ECO:0000256" key="10">
    <source>
        <dbReference type="SAM" id="MobiDB-lite"/>
    </source>
</evidence>
<dbReference type="OMA" id="DWSVNIR"/>
<dbReference type="GO" id="GO:0046654">
    <property type="term" value="P:tetrahydrofolate biosynthetic process"/>
    <property type="evidence" value="ECO:0007669"/>
    <property type="project" value="UniProtKB-UniPathway"/>
</dbReference>
<keyword evidence="5" id="KW-0808">Transferase</keyword>
<dbReference type="InterPro" id="IPR006221">
    <property type="entry name" value="TrpG/PapA_dom"/>
</dbReference>
<evidence type="ECO:0000313" key="14">
    <source>
        <dbReference type="EMBL" id="GAQ84637.1"/>
    </source>
</evidence>
<dbReference type="Pfam" id="PF00425">
    <property type="entry name" value="Chorismate_bind"/>
    <property type="match status" value="1"/>
</dbReference>
<evidence type="ECO:0000259" key="11">
    <source>
        <dbReference type="Pfam" id="PF00117"/>
    </source>
</evidence>
<comment type="catalytic activity">
    <reaction evidence="1">
        <text>chorismate + L-glutamine = 4-amino-4-deoxychorismate + L-glutamate</text>
        <dbReference type="Rhea" id="RHEA:11672"/>
        <dbReference type="ChEBI" id="CHEBI:29748"/>
        <dbReference type="ChEBI" id="CHEBI:29985"/>
        <dbReference type="ChEBI" id="CHEBI:58359"/>
        <dbReference type="ChEBI" id="CHEBI:58406"/>
        <dbReference type="EC" id="2.6.1.85"/>
    </reaction>
</comment>
<comment type="similarity">
    <text evidence="3">In the C-terminal section; belongs to the anthranilate synthase component I family.</text>
</comment>
<evidence type="ECO:0000256" key="2">
    <source>
        <dbReference type="ARBA" id="ARBA00005009"/>
    </source>
</evidence>
<dbReference type="InterPro" id="IPR015890">
    <property type="entry name" value="Chorismate_C"/>
</dbReference>
<dbReference type="InterPro" id="IPR029062">
    <property type="entry name" value="Class_I_gatase-like"/>
</dbReference>
<dbReference type="InterPro" id="IPR017926">
    <property type="entry name" value="GATASE"/>
</dbReference>
<dbReference type="PANTHER" id="PTHR11236">
    <property type="entry name" value="AMINOBENZOATE/ANTHRANILATE SYNTHASE"/>
    <property type="match status" value="1"/>
</dbReference>
<dbReference type="GO" id="GO:0005737">
    <property type="term" value="C:cytoplasm"/>
    <property type="evidence" value="ECO:0000318"/>
    <property type="project" value="GO_Central"/>
</dbReference>
<dbReference type="PRINTS" id="PR00096">
    <property type="entry name" value="GATASE"/>
</dbReference>
<evidence type="ECO:0000256" key="1">
    <source>
        <dbReference type="ARBA" id="ARBA00001000"/>
    </source>
</evidence>
<dbReference type="PRINTS" id="PR00099">
    <property type="entry name" value="CPSGATASE"/>
</dbReference>
<protein>
    <recommendedName>
        <fullName evidence="4">aminodeoxychorismate synthase</fullName>
        <ecNumber evidence="4">2.6.1.85</ecNumber>
    </recommendedName>
    <alternativeName>
        <fullName evidence="8">Para-aminobenzoate synthase</fullName>
    </alternativeName>
    <alternativeName>
        <fullName evidence="9">p-aminobenzoic acid synthase</fullName>
    </alternativeName>
</protein>
<sequence length="1116" mass="119319">MAARSQGVSSLYAKQWSHRVGTLRSACKLTGRESPHKVLSQNSLRSRLERASPHQVSSLGGSCVSSLTLFQQRREQRRSQYGGHSKRRSAAKRPPIRQLAKQGRSGPAQCAPITVQGRVEEPATSERPLSSTFHQFTPGKDDSEAHASSSFAPAPEAHHLAGSSSSLSLSSASKVVRTLLIDNYDSYTYNLYQMLAVINGAPPVTIFNDQLSWEELRPLLLGPSRAFDNVVISPGPGTPEKPQDTGICARVFAECPDLPVLGVCLGHQLLAHVHGATVTHAPQPVHGRLSEVEHTGHRLFAGIPSGATAGFKVVRYHSLIVDPSTLPAHLVPTAWTVPGAQPSSNAEPAKESTSAKTMAPINGKGNHSSNGLHSAGNGGAELLPLEDTRLPTAGAPSFASKITARGTGPDLVAGGIPRGSLLMGVSHRWLPHHGVQFHPESIATAYGERLLRNFFEMTVERWNGNPAGTSNGQHAQLVNGQHSKRLEALCQGGEWLCSIDNSVNGQARDSEQSMGENGGQDKGFSGVPAQLGLAPERTDLPLEVQPGRHRVVWQKLADVLTDGCDSEELFMQLYGRAGGEEAFWLDSSSTAAGRGRFSFMGGKGGDLWRKVTYFLEDAAEQRPEAGPVGGRLIVQDAGGKETEERLAGSIFDYLEEELRTRRCPPSDVSALPFDFCGGFVGYLGYELKRECGAAANKHASPFPDAAFFLADRLIAVDHTEGDVYLMELVDTKTGQAAEASAAGSDDVVDYAEGSRQIVASAVSKEGNTLEESENASRRPVNTSWIDTTADFIRTLSEAAKKKSTINEVGNHRDASIPAEAKDNRPADGVAGTTASQYVADVQKCMDEIRDGETYEVCLTTRLHPAAAVADPLSLYRHLRNVNPAPYSAWLSLGAAGPAVVCCSPERFLKLDRHGVLEAKPIKGTSPRGVDAAEDAWLREQLRTSPKERAENLMIVDLLRNDLGKVCQVGSVHVPSLMAIESFATVHQLVSTVRGRKRPDVGPLACVRAGFPAGSMTGAPKLRTMEIIDGIEDSARGVYSGALGFFSVNGTFDLNVVIRTATWHEDRVTIGAGGAVVALSEPEAEYAEMLLKAQALLKAIKATSKAGRNGSPVAAAK</sequence>
<dbReference type="SUPFAM" id="SSF52317">
    <property type="entry name" value="Class I glutamine amidotransferase-like"/>
    <property type="match status" value="1"/>
</dbReference>
<comment type="pathway">
    <text evidence="2">Cofactor biosynthesis; tetrahydrofolate biosynthesis; 4-aminobenzoate from chorismate: step 1/2.</text>
</comment>
<dbReference type="STRING" id="105231.A0A1Y1I7E4"/>
<feature type="domain" description="Anthranilate synthase component I N-terminal" evidence="13">
    <location>
        <begin position="568"/>
        <end position="725"/>
    </location>
</feature>
<dbReference type="Pfam" id="PF04715">
    <property type="entry name" value="Anth_synt_I_N"/>
    <property type="match status" value="1"/>
</dbReference>
<organism evidence="14 15">
    <name type="scientific">Klebsormidium nitens</name>
    <name type="common">Green alga</name>
    <name type="synonym">Ulothrix nitens</name>
    <dbReference type="NCBI Taxonomy" id="105231"/>
    <lineage>
        <taxon>Eukaryota</taxon>
        <taxon>Viridiplantae</taxon>
        <taxon>Streptophyta</taxon>
        <taxon>Klebsormidiophyceae</taxon>
        <taxon>Klebsormidiales</taxon>
        <taxon>Klebsormidiaceae</taxon>
        <taxon>Klebsormidium</taxon>
    </lineage>
</organism>